<protein>
    <recommendedName>
        <fullName evidence="6">MYND-type domain-containing protein</fullName>
    </recommendedName>
</protein>
<dbReference type="InterPro" id="IPR002893">
    <property type="entry name" value="Znf_MYND"/>
</dbReference>
<dbReference type="Gene3D" id="1.25.40.20">
    <property type="entry name" value="Ankyrin repeat-containing domain"/>
    <property type="match status" value="1"/>
</dbReference>
<evidence type="ECO:0000256" key="4">
    <source>
        <dbReference type="PROSITE-ProRule" id="PRU00134"/>
    </source>
</evidence>
<evidence type="ECO:0000259" key="6">
    <source>
        <dbReference type="PROSITE" id="PS50865"/>
    </source>
</evidence>
<dbReference type="GO" id="GO:0008270">
    <property type="term" value="F:zinc ion binding"/>
    <property type="evidence" value="ECO:0007669"/>
    <property type="project" value="UniProtKB-KW"/>
</dbReference>
<evidence type="ECO:0000313" key="8">
    <source>
        <dbReference type="Proteomes" id="UP001165065"/>
    </source>
</evidence>
<keyword evidence="8" id="KW-1185">Reference proteome</keyword>
<dbReference type="InterPro" id="IPR036770">
    <property type="entry name" value="Ankyrin_rpt-contain_sf"/>
</dbReference>
<organism evidence="7 8">
    <name type="scientific">Triparma columacea</name>
    <dbReference type="NCBI Taxonomy" id="722753"/>
    <lineage>
        <taxon>Eukaryota</taxon>
        <taxon>Sar</taxon>
        <taxon>Stramenopiles</taxon>
        <taxon>Ochrophyta</taxon>
        <taxon>Bolidophyceae</taxon>
        <taxon>Parmales</taxon>
        <taxon>Triparmaceae</taxon>
        <taxon>Triparma</taxon>
    </lineage>
</organism>
<evidence type="ECO:0000256" key="2">
    <source>
        <dbReference type="ARBA" id="ARBA00022771"/>
    </source>
</evidence>
<dbReference type="SUPFAM" id="SSF48403">
    <property type="entry name" value="Ankyrin repeat"/>
    <property type="match status" value="1"/>
</dbReference>
<dbReference type="PROSITE" id="PS50865">
    <property type="entry name" value="ZF_MYND_2"/>
    <property type="match status" value="1"/>
</dbReference>
<evidence type="ECO:0000256" key="5">
    <source>
        <dbReference type="SAM" id="MobiDB-lite"/>
    </source>
</evidence>
<dbReference type="Proteomes" id="UP001165065">
    <property type="component" value="Unassembled WGS sequence"/>
</dbReference>
<dbReference type="OrthoDB" id="366390at2759"/>
<dbReference type="SUPFAM" id="SSF144232">
    <property type="entry name" value="HIT/MYND zinc finger-like"/>
    <property type="match status" value="1"/>
</dbReference>
<dbReference type="AlphaFoldDB" id="A0A9W7GNA7"/>
<dbReference type="InterPro" id="IPR002110">
    <property type="entry name" value="Ankyrin_rpt"/>
</dbReference>
<sequence>MESQTEVPSTHKSSETTNATVSRLDDFTEGQLLCIGWAGDQDWDRIKGYAKEHGPEVLLGVAESLFDEELRVHSVLSIASLHDNVETVKLILEAGFDNREAMYSAADISIRSDGDNSTILRLLLEHGLDPNMDPRVEGLVEDFSNLLMNAAYVGHIDQAIALLDHGANVNKTVVAPNGDVVSPLAFTVCFGAHDICRLFLTRGAIPTTNDVDNVFRDCLLACRGESPILSRDVAIKMFTTFLHLGKPDSDVIRDKFNSYHPSRRDPTIANITKHYLQGRPFCCFVCEALTAKERDKLLMCPCRNVAYCSRECQLKHWKKHKVLCTGPLNEKGESEAMVKKRSKTGKGAAAGGADVGVADMGVAEGAAATGKKGKKGKKGKNSRGKKK</sequence>
<dbReference type="Pfam" id="PF01753">
    <property type="entry name" value="zf-MYND"/>
    <property type="match status" value="1"/>
</dbReference>
<dbReference type="EMBL" id="BRYA01000437">
    <property type="protein sequence ID" value="GMI48809.1"/>
    <property type="molecule type" value="Genomic_DNA"/>
</dbReference>
<dbReference type="Gene3D" id="6.10.140.2220">
    <property type="match status" value="1"/>
</dbReference>
<feature type="region of interest" description="Disordered" evidence="5">
    <location>
        <begin position="366"/>
        <end position="387"/>
    </location>
</feature>
<accession>A0A9W7GNA7</accession>
<reference evidence="8" key="1">
    <citation type="journal article" date="2023" name="Commun. Biol.">
        <title>Genome analysis of Parmales, the sister group of diatoms, reveals the evolutionary specialization of diatoms from phago-mixotrophs to photoautotrophs.</title>
        <authorList>
            <person name="Ban H."/>
            <person name="Sato S."/>
            <person name="Yoshikawa S."/>
            <person name="Yamada K."/>
            <person name="Nakamura Y."/>
            <person name="Ichinomiya M."/>
            <person name="Sato N."/>
            <person name="Blanc-Mathieu R."/>
            <person name="Endo H."/>
            <person name="Kuwata A."/>
            <person name="Ogata H."/>
        </authorList>
    </citation>
    <scope>NUCLEOTIDE SEQUENCE [LARGE SCALE GENOMIC DNA]</scope>
</reference>
<name>A0A9W7GNA7_9STRA</name>
<comment type="caution">
    <text evidence="7">The sequence shown here is derived from an EMBL/GenBank/DDBJ whole genome shotgun (WGS) entry which is preliminary data.</text>
</comment>
<evidence type="ECO:0000256" key="3">
    <source>
        <dbReference type="ARBA" id="ARBA00022833"/>
    </source>
</evidence>
<proteinExistence type="predicted"/>
<evidence type="ECO:0000256" key="1">
    <source>
        <dbReference type="ARBA" id="ARBA00022723"/>
    </source>
</evidence>
<keyword evidence="2 4" id="KW-0863">Zinc-finger</keyword>
<feature type="compositionally biased region" description="Basic residues" evidence="5">
    <location>
        <begin position="371"/>
        <end position="387"/>
    </location>
</feature>
<keyword evidence="3" id="KW-0862">Zinc</keyword>
<keyword evidence="1" id="KW-0479">Metal-binding</keyword>
<dbReference type="SMART" id="SM00248">
    <property type="entry name" value="ANK"/>
    <property type="match status" value="4"/>
</dbReference>
<evidence type="ECO:0000313" key="7">
    <source>
        <dbReference type="EMBL" id="GMI48809.1"/>
    </source>
</evidence>
<gene>
    <name evidence="7" type="ORF">TrCOL_g11380</name>
</gene>
<feature type="domain" description="MYND-type" evidence="6">
    <location>
        <begin position="283"/>
        <end position="324"/>
    </location>
</feature>